<evidence type="ECO:0000313" key="12">
    <source>
        <dbReference type="Proteomes" id="UP001046870"/>
    </source>
</evidence>
<keyword evidence="6" id="KW-0325">Glycoprotein</keyword>
<evidence type="ECO:0000256" key="6">
    <source>
        <dbReference type="ARBA" id="ARBA00023180"/>
    </source>
</evidence>
<evidence type="ECO:0000313" key="11">
    <source>
        <dbReference type="EMBL" id="KAG7477878.1"/>
    </source>
</evidence>
<keyword evidence="9" id="KW-0812">Transmembrane</keyword>
<comment type="caution">
    <text evidence="7">Lacks conserved residue(s) required for the propagation of feature annotation.</text>
</comment>
<keyword evidence="3" id="KW-0732">Signal</keyword>
<dbReference type="EMBL" id="JAFDVH010000005">
    <property type="protein sequence ID" value="KAG7477878.1"/>
    <property type="molecule type" value="Genomic_DNA"/>
</dbReference>
<keyword evidence="4" id="KW-0677">Repeat</keyword>
<feature type="disulfide bond" evidence="7">
    <location>
        <begin position="8"/>
        <end position="69"/>
    </location>
</feature>
<dbReference type="InterPro" id="IPR001190">
    <property type="entry name" value="SRCR"/>
</dbReference>
<reference evidence="11" key="1">
    <citation type="submission" date="2021-01" db="EMBL/GenBank/DDBJ databases">
        <authorList>
            <person name="Zahm M."/>
            <person name="Roques C."/>
            <person name="Cabau C."/>
            <person name="Klopp C."/>
            <person name="Donnadieu C."/>
            <person name="Jouanno E."/>
            <person name="Lampietro C."/>
            <person name="Louis A."/>
            <person name="Herpin A."/>
            <person name="Echchiki A."/>
            <person name="Berthelot C."/>
            <person name="Parey E."/>
            <person name="Roest-Crollius H."/>
            <person name="Braasch I."/>
            <person name="Postlethwait J."/>
            <person name="Bobe J."/>
            <person name="Montfort J."/>
            <person name="Bouchez O."/>
            <person name="Begum T."/>
            <person name="Mejri S."/>
            <person name="Adams A."/>
            <person name="Chen W.-J."/>
            <person name="Guiguen Y."/>
        </authorList>
    </citation>
    <scope>NUCLEOTIDE SEQUENCE</scope>
    <source>
        <strain evidence="11">YG-15Mar2019-1</strain>
        <tissue evidence="11">Brain</tissue>
    </source>
</reference>
<comment type="subcellular location">
    <subcellularLocation>
        <location evidence="1">Secreted</location>
    </subcellularLocation>
</comment>
<keyword evidence="5 7" id="KW-1015">Disulfide bond</keyword>
<dbReference type="Gene3D" id="3.10.250.10">
    <property type="entry name" value="SRCR-like domain"/>
    <property type="match status" value="1"/>
</dbReference>
<keyword evidence="12" id="KW-1185">Reference proteome</keyword>
<evidence type="ECO:0000256" key="2">
    <source>
        <dbReference type="ARBA" id="ARBA00022525"/>
    </source>
</evidence>
<dbReference type="GO" id="GO:0004252">
    <property type="term" value="F:serine-type endopeptidase activity"/>
    <property type="evidence" value="ECO:0007669"/>
    <property type="project" value="TreeGrafter"/>
</dbReference>
<gene>
    <name evidence="11" type="ORF">MATL_G00074260</name>
</gene>
<feature type="region of interest" description="Disordered" evidence="8">
    <location>
        <begin position="162"/>
        <end position="205"/>
    </location>
</feature>
<dbReference type="FunFam" id="3.10.250.10:FF:000057">
    <property type="entry name" value="Uncharacterized protein"/>
    <property type="match status" value="1"/>
</dbReference>
<evidence type="ECO:0000256" key="1">
    <source>
        <dbReference type="ARBA" id="ARBA00004613"/>
    </source>
</evidence>
<dbReference type="SUPFAM" id="SSF56487">
    <property type="entry name" value="SRCR-like"/>
    <property type="match status" value="1"/>
</dbReference>
<dbReference type="OrthoDB" id="536948at2759"/>
<dbReference type="Pfam" id="PF00530">
    <property type="entry name" value="SRCR"/>
    <property type="match status" value="1"/>
</dbReference>
<dbReference type="GO" id="GO:0005886">
    <property type="term" value="C:plasma membrane"/>
    <property type="evidence" value="ECO:0007669"/>
    <property type="project" value="TreeGrafter"/>
</dbReference>
<evidence type="ECO:0000256" key="4">
    <source>
        <dbReference type="ARBA" id="ARBA00022737"/>
    </source>
</evidence>
<dbReference type="GO" id="GO:0005615">
    <property type="term" value="C:extracellular space"/>
    <property type="evidence" value="ECO:0007669"/>
    <property type="project" value="TreeGrafter"/>
</dbReference>
<protein>
    <recommendedName>
        <fullName evidence="10">SRCR domain-containing protein</fullName>
    </recommendedName>
</protein>
<dbReference type="PANTHER" id="PTHR48071:SF15">
    <property type="entry name" value="SRCR DOMAIN-CONTAINING PROTEIN"/>
    <property type="match status" value="1"/>
</dbReference>
<sequence length="254" mass="27334">MREAQVVCRQLGCGAAVSVEGNATFGRGNGTIWLDDLDCRGDELHLWDCCRSPLNQSDCSHKEDAGVNCTGESIPPRSPGETRLSTQPLSVPAVAFLVLGALSFLLLVGLVVLVSQNRMLKRAGSEGDHAPLHETVYEEIEYNLARGTYAAPQRRSVLSEDFPSGYEDIEGSEADALSGGSGKEQTGEDYDDVNMEESRGSLSGDLMMEDTPDNYDDVITVDQSSGSVAGELLKGDATEYYDDVIPVSECRPCL</sequence>
<proteinExistence type="predicted"/>
<name>A0A9D3T8D3_MEGAT</name>
<keyword evidence="9" id="KW-1133">Transmembrane helix</keyword>
<dbReference type="InterPro" id="IPR036772">
    <property type="entry name" value="SRCR-like_dom_sf"/>
</dbReference>
<dbReference type="PANTHER" id="PTHR48071">
    <property type="entry name" value="SRCR DOMAIN-CONTAINING PROTEIN"/>
    <property type="match status" value="1"/>
</dbReference>
<evidence type="ECO:0000256" key="7">
    <source>
        <dbReference type="PROSITE-ProRule" id="PRU00196"/>
    </source>
</evidence>
<feature type="transmembrane region" description="Helical" evidence="9">
    <location>
        <begin position="93"/>
        <end position="114"/>
    </location>
</feature>
<accession>A0A9D3T8D3</accession>
<evidence type="ECO:0000259" key="10">
    <source>
        <dbReference type="PROSITE" id="PS50287"/>
    </source>
</evidence>
<keyword evidence="2" id="KW-0964">Secreted</keyword>
<dbReference type="GO" id="GO:0031638">
    <property type="term" value="P:zymogen activation"/>
    <property type="evidence" value="ECO:0007669"/>
    <property type="project" value="TreeGrafter"/>
</dbReference>
<dbReference type="SMART" id="SM00202">
    <property type="entry name" value="SR"/>
    <property type="match status" value="1"/>
</dbReference>
<organism evidence="11 12">
    <name type="scientific">Megalops atlanticus</name>
    <name type="common">Tarpon</name>
    <name type="synonym">Clupea gigantea</name>
    <dbReference type="NCBI Taxonomy" id="7932"/>
    <lineage>
        <taxon>Eukaryota</taxon>
        <taxon>Metazoa</taxon>
        <taxon>Chordata</taxon>
        <taxon>Craniata</taxon>
        <taxon>Vertebrata</taxon>
        <taxon>Euteleostomi</taxon>
        <taxon>Actinopterygii</taxon>
        <taxon>Neopterygii</taxon>
        <taxon>Teleostei</taxon>
        <taxon>Elopiformes</taxon>
        <taxon>Megalopidae</taxon>
        <taxon>Megalops</taxon>
    </lineage>
</organism>
<dbReference type="Proteomes" id="UP001046870">
    <property type="component" value="Chromosome 5"/>
</dbReference>
<dbReference type="PROSITE" id="PS50287">
    <property type="entry name" value="SRCR_2"/>
    <property type="match status" value="1"/>
</dbReference>
<feature type="domain" description="SRCR" evidence="10">
    <location>
        <begin position="1"/>
        <end position="70"/>
    </location>
</feature>
<keyword evidence="9" id="KW-0472">Membrane</keyword>
<evidence type="ECO:0000256" key="9">
    <source>
        <dbReference type="SAM" id="Phobius"/>
    </source>
</evidence>
<feature type="disulfide bond" evidence="7">
    <location>
        <begin position="39"/>
        <end position="49"/>
    </location>
</feature>
<evidence type="ECO:0000256" key="3">
    <source>
        <dbReference type="ARBA" id="ARBA00022729"/>
    </source>
</evidence>
<dbReference type="PRINTS" id="PR00258">
    <property type="entry name" value="SPERACTRCPTR"/>
</dbReference>
<dbReference type="AlphaFoldDB" id="A0A9D3T8D3"/>
<comment type="caution">
    <text evidence="11">The sequence shown here is derived from an EMBL/GenBank/DDBJ whole genome shotgun (WGS) entry which is preliminary data.</text>
</comment>
<evidence type="ECO:0000256" key="5">
    <source>
        <dbReference type="ARBA" id="ARBA00023157"/>
    </source>
</evidence>
<evidence type="ECO:0000256" key="8">
    <source>
        <dbReference type="SAM" id="MobiDB-lite"/>
    </source>
</evidence>